<reference evidence="1" key="1">
    <citation type="submission" date="2015-04" db="UniProtKB">
        <authorList>
            <consortium name="EnsemblPlants"/>
        </authorList>
    </citation>
    <scope>IDENTIFICATION</scope>
</reference>
<dbReference type="Proteomes" id="UP000008021">
    <property type="component" value="Chromosome 2"/>
</dbReference>
<reference evidence="1" key="2">
    <citation type="submission" date="2018-05" db="EMBL/GenBank/DDBJ databases">
        <title>OmerRS3 (Oryza meridionalis Reference Sequence Version 3).</title>
        <authorList>
            <person name="Zhang J."/>
            <person name="Kudrna D."/>
            <person name="Lee S."/>
            <person name="Talag J."/>
            <person name="Welchert J."/>
            <person name="Wing R.A."/>
        </authorList>
    </citation>
    <scope>NUCLEOTIDE SEQUENCE [LARGE SCALE GENOMIC DNA]</scope>
    <source>
        <strain evidence="1">cv. OR44</strain>
    </source>
</reference>
<dbReference type="Gramene" id="OMERI02G23470.1">
    <property type="protein sequence ID" value="OMERI02G23470.1"/>
    <property type="gene ID" value="OMERI02G23470"/>
</dbReference>
<dbReference type="EnsemblPlants" id="OMERI02G23470.1">
    <property type="protein sequence ID" value="OMERI02G23470.1"/>
    <property type="gene ID" value="OMERI02G23470"/>
</dbReference>
<evidence type="ECO:0008006" key="3">
    <source>
        <dbReference type="Google" id="ProtNLM"/>
    </source>
</evidence>
<evidence type="ECO:0000313" key="2">
    <source>
        <dbReference type="Proteomes" id="UP000008021"/>
    </source>
</evidence>
<protein>
    <recommendedName>
        <fullName evidence="3">ATP-binding protein</fullName>
    </recommendedName>
</protein>
<organism evidence="1">
    <name type="scientific">Oryza meridionalis</name>
    <dbReference type="NCBI Taxonomy" id="40149"/>
    <lineage>
        <taxon>Eukaryota</taxon>
        <taxon>Viridiplantae</taxon>
        <taxon>Streptophyta</taxon>
        <taxon>Embryophyta</taxon>
        <taxon>Tracheophyta</taxon>
        <taxon>Spermatophyta</taxon>
        <taxon>Magnoliopsida</taxon>
        <taxon>Liliopsida</taxon>
        <taxon>Poales</taxon>
        <taxon>Poaceae</taxon>
        <taxon>BOP clade</taxon>
        <taxon>Oryzoideae</taxon>
        <taxon>Oryzeae</taxon>
        <taxon>Oryzinae</taxon>
        <taxon>Oryza</taxon>
    </lineage>
</organism>
<evidence type="ECO:0000313" key="1">
    <source>
        <dbReference type="EnsemblPlants" id="OMERI02G23470.1"/>
    </source>
</evidence>
<dbReference type="HOGENOM" id="CLU_2708957_0_0_1"/>
<keyword evidence="2" id="KW-1185">Reference proteome</keyword>
<accession>A0A0E0CNC3</accession>
<sequence length="73" mass="8374">MCYRRVPRRVSINTERCVLIRHHDEKERNIAFLLKEDETAVHVGILPIIGPRGTGKSTLIHDASRDARVRTAK</sequence>
<proteinExistence type="predicted"/>
<dbReference type="AlphaFoldDB" id="A0A0E0CNC3"/>
<name>A0A0E0CNC3_9ORYZ</name>